<dbReference type="Gene3D" id="3.30.1060.10">
    <property type="entry name" value="Peptide methionine sulphoxide reductase MsrA"/>
    <property type="match status" value="1"/>
</dbReference>
<accession>A0ABP9LQD3</accession>
<evidence type="ECO:0000256" key="1">
    <source>
        <dbReference type="ARBA" id="ARBA00023002"/>
    </source>
</evidence>
<gene>
    <name evidence="4 6" type="primary">msrA</name>
    <name evidence="6" type="ORF">GCM10023337_00040</name>
</gene>
<feature type="active site" evidence="4">
    <location>
        <position position="11"/>
    </location>
</feature>
<comment type="catalytic activity">
    <reaction evidence="3 4">
        <text>[thioredoxin]-disulfide + L-methionine + H2O = L-methionine (S)-S-oxide + [thioredoxin]-dithiol</text>
        <dbReference type="Rhea" id="RHEA:19993"/>
        <dbReference type="Rhea" id="RHEA-COMP:10698"/>
        <dbReference type="Rhea" id="RHEA-COMP:10700"/>
        <dbReference type="ChEBI" id="CHEBI:15377"/>
        <dbReference type="ChEBI" id="CHEBI:29950"/>
        <dbReference type="ChEBI" id="CHEBI:50058"/>
        <dbReference type="ChEBI" id="CHEBI:57844"/>
        <dbReference type="ChEBI" id="CHEBI:58772"/>
        <dbReference type="EC" id="1.8.4.11"/>
    </reaction>
</comment>
<keyword evidence="7" id="KW-1185">Reference proteome</keyword>
<evidence type="ECO:0000313" key="6">
    <source>
        <dbReference type="EMBL" id="GAA5083401.1"/>
    </source>
</evidence>
<evidence type="ECO:0000256" key="4">
    <source>
        <dbReference type="HAMAP-Rule" id="MF_01401"/>
    </source>
</evidence>
<dbReference type="EC" id="1.8.4.11" evidence="4"/>
<dbReference type="SUPFAM" id="SSF55068">
    <property type="entry name" value="Peptide methionine sulfoxide reductase"/>
    <property type="match status" value="1"/>
</dbReference>
<comment type="catalytic activity">
    <reaction evidence="2 4">
        <text>L-methionyl-[protein] + [thioredoxin]-disulfide + H2O = L-methionyl-(S)-S-oxide-[protein] + [thioredoxin]-dithiol</text>
        <dbReference type="Rhea" id="RHEA:14217"/>
        <dbReference type="Rhea" id="RHEA-COMP:10698"/>
        <dbReference type="Rhea" id="RHEA-COMP:10700"/>
        <dbReference type="Rhea" id="RHEA-COMP:12313"/>
        <dbReference type="Rhea" id="RHEA-COMP:12315"/>
        <dbReference type="ChEBI" id="CHEBI:15377"/>
        <dbReference type="ChEBI" id="CHEBI:16044"/>
        <dbReference type="ChEBI" id="CHEBI:29950"/>
        <dbReference type="ChEBI" id="CHEBI:44120"/>
        <dbReference type="ChEBI" id="CHEBI:50058"/>
        <dbReference type="EC" id="1.8.4.11"/>
    </reaction>
</comment>
<evidence type="ECO:0000256" key="2">
    <source>
        <dbReference type="ARBA" id="ARBA00047806"/>
    </source>
</evidence>
<comment type="caution">
    <text evidence="6">The sequence shown here is derived from an EMBL/GenBank/DDBJ whole genome shotgun (WGS) entry which is preliminary data.</text>
</comment>
<dbReference type="Pfam" id="PF01625">
    <property type="entry name" value="PMSR"/>
    <property type="match status" value="1"/>
</dbReference>
<comment type="similarity">
    <text evidence="4">Belongs to the MsrA Met sulfoxide reductase family.</text>
</comment>
<comment type="function">
    <text evidence="4">Has an important function as a repair enzyme for proteins that have been inactivated by oxidation. Catalyzes the reversible oxidation-reduction of methionine sulfoxide in proteins to methionine.</text>
</comment>
<dbReference type="InterPro" id="IPR002569">
    <property type="entry name" value="Met_Sox_Rdtase_MsrA_dom"/>
</dbReference>
<evidence type="ECO:0000259" key="5">
    <source>
        <dbReference type="Pfam" id="PF01625"/>
    </source>
</evidence>
<dbReference type="EMBL" id="BAABKD010000001">
    <property type="protein sequence ID" value="GAA5083401.1"/>
    <property type="molecule type" value="Genomic_DNA"/>
</dbReference>
<keyword evidence="1 4" id="KW-0560">Oxidoreductase</keyword>
<name>A0ABP9LQD3_9BURK</name>
<dbReference type="NCBIfam" id="TIGR00401">
    <property type="entry name" value="msrA"/>
    <property type="match status" value="1"/>
</dbReference>
<evidence type="ECO:0000256" key="3">
    <source>
        <dbReference type="ARBA" id="ARBA00048782"/>
    </source>
</evidence>
<dbReference type="HAMAP" id="MF_01401">
    <property type="entry name" value="MsrA"/>
    <property type="match status" value="1"/>
</dbReference>
<protein>
    <recommendedName>
        <fullName evidence="4">Peptide methionine sulfoxide reductase MsrA</fullName>
        <shortName evidence="4">Protein-methionine-S-oxide reductase</shortName>
        <ecNumber evidence="4">1.8.4.11</ecNumber>
    </recommendedName>
    <alternativeName>
        <fullName evidence="4">Peptide-methionine (S)-S-oxide reductase</fullName>
        <shortName evidence="4">Peptide Met(O) reductase</shortName>
    </alternativeName>
</protein>
<proteinExistence type="inferred from homology"/>
<feature type="domain" description="Peptide methionine sulphoxide reductase MsrA" evidence="5">
    <location>
        <begin position="5"/>
        <end position="149"/>
    </location>
</feature>
<evidence type="ECO:0000313" key="7">
    <source>
        <dbReference type="Proteomes" id="UP001500227"/>
    </source>
</evidence>
<dbReference type="Proteomes" id="UP001500227">
    <property type="component" value="Unassembled WGS sequence"/>
</dbReference>
<organism evidence="6 7">
    <name type="scientific">Paenalcaligenes hermetiae</name>
    <dbReference type="NCBI Taxonomy" id="1157987"/>
    <lineage>
        <taxon>Bacteria</taxon>
        <taxon>Pseudomonadati</taxon>
        <taxon>Pseudomonadota</taxon>
        <taxon>Betaproteobacteria</taxon>
        <taxon>Burkholderiales</taxon>
        <taxon>Alcaligenaceae</taxon>
        <taxon>Paenalcaligenes</taxon>
    </lineage>
</organism>
<dbReference type="InterPro" id="IPR036509">
    <property type="entry name" value="Met_Sox_Rdtase_MsrA_sf"/>
</dbReference>
<sequence length="183" mass="20614">MTAAVLFGGGCFWCIEPAFSALKGVSLSQAGYSGGTTPYPTYEQVCSQKTGHIEVVQVRYDSDVIDFETLLKVFFSLHDPTTLDRQGHDIGSQYASAIFYTTAEQQNQAAAYIKKLEEKLQKPVVTKLQPAQVFWPAEPEHYNYYLNNSFAPYSVNVIQPKLRAFMKNFEPLIKDPREALKKT</sequence>
<dbReference type="PANTHER" id="PTHR43774">
    <property type="entry name" value="PEPTIDE METHIONINE SULFOXIDE REDUCTASE"/>
    <property type="match status" value="1"/>
</dbReference>
<reference evidence="7" key="1">
    <citation type="journal article" date="2019" name="Int. J. Syst. Evol. Microbiol.">
        <title>The Global Catalogue of Microorganisms (GCM) 10K type strain sequencing project: providing services to taxonomists for standard genome sequencing and annotation.</title>
        <authorList>
            <consortium name="The Broad Institute Genomics Platform"/>
            <consortium name="The Broad Institute Genome Sequencing Center for Infectious Disease"/>
            <person name="Wu L."/>
            <person name="Ma J."/>
        </authorList>
    </citation>
    <scope>NUCLEOTIDE SEQUENCE [LARGE SCALE GENOMIC DNA]</scope>
    <source>
        <strain evidence="7">JCM 18423</strain>
    </source>
</reference>
<dbReference type="RefSeq" id="WP_345368718.1">
    <property type="nucleotide sequence ID" value="NZ_BAABKD010000001.1"/>
</dbReference>
<dbReference type="PANTHER" id="PTHR43774:SF1">
    <property type="entry name" value="PEPTIDE METHIONINE SULFOXIDE REDUCTASE MSRA 2"/>
    <property type="match status" value="1"/>
</dbReference>